<accession>A0A915BGE9</accession>
<evidence type="ECO:0000313" key="2">
    <source>
        <dbReference type="Proteomes" id="UP000887569"/>
    </source>
</evidence>
<dbReference type="AlphaFoldDB" id="A0A915BGE9"/>
<reference evidence="3" key="1">
    <citation type="submission" date="2022-11" db="UniProtKB">
        <authorList>
            <consortium name="WormBaseParasite"/>
        </authorList>
    </citation>
    <scope>IDENTIFICATION</scope>
</reference>
<dbReference type="WBParaSite" id="PgR039_g021_t03">
    <property type="protein sequence ID" value="PgR039_g021_t03"/>
    <property type="gene ID" value="PgR039_g021"/>
</dbReference>
<feature type="compositionally biased region" description="Basic and acidic residues" evidence="1">
    <location>
        <begin position="142"/>
        <end position="155"/>
    </location>
</feature>
<feature type="region of interest" description="Disordered" evidence="1">
    <location>
        <begin position="233"/>
        <end position="252"/>
    </location>
</feature>
<proteinExistence type="predicted"/>
<dbReference type="Gene3D" id="3.40.50.300">
    <property type="entry name" value="P-loop containing nucleotide triphosphate hydrolases"/>
    <property type="match status" value="1"/>
</dbReference>
<evidence type="ECO:0000256" key="1">
    <source>
        <dbReference type="SAM" id="MobiDB-lite"/>
    </source>
</evidence>
<feature type="region of interest" description="Disordered" evidence="1">
    <location>
        <begin position="128"/>
        <end position="155"/>
    </location>
</feature>
<keyword evidence="2" id="KW-1185">Reference proteome</keyword>
<evidence type="ECO:0000313" key="3">
    <source>
        <dbReference type="WBParaSite" id="PgR039_g021_t03"/>
    </source>
</evidence>
<sequence length="265" mass="29677">GKEVGAMTHKGAEIRIAFIGSPHKSVIEAAVKAEKHVSYQDTFYFTFNVDGMESVVELVDPGVEHTGAREMAIRKAQGAMLFYSAFSFASFKQISDLVNDFKYRKSSNKMPVFLICIEDEIVDDCCETSSMGQSSSEGYESETPHTRKSENHWRRRPSMERIRACHEEGKLSRSRGEQLAKAIPADCRFFSITLASFTDSAKLMDNMIRTIRDKQTSKRNRILLRAMSKVPRVQTDGECRSRSPTTKMSADESGKAVVSSVCTIS</sequence>
<protein>
    <submittedName>
        <fullName evidence="3">Uncharacterized protein</fullName>
    </submittedName>
</protein>
<dbReference type="PANTHER" id="PTHR36935:SF1">
    <property type="entry name" value="RAS FAMILY PROTEIN"/>
    <property type="match status" value="1"/>
</dbReference>
<feature type="compositionally biased region" description="Polar residues" evidence="1">
    <location>
        <begin position="128"/>
        <end position="138"/>
    </location>
</feature>
<dbReference type="InterPro" id="IPR027417">
    <property type="entry name" value="P-loop_NTPase"/>
</dbReference>
<organism evidence="2 3">
    <name type="scientific">Parascaris univalens</name>
    <name type="common">Nematode worm</name>
    <dbReference type="NCBI Taxonomy" id="6257"/>
    <lineage>
        <taxon>Eukaryota</taxon>
        <taxon>Metazoa</taxon>
        <taxon>Ecdysozoa</taxon>
        <taxon>Nematoda</taxon>
        <taxon>Chromadorea</taxon>
        <taxon>Rhabditida</taxon>
        <taxon>Spirurina</taxon>
        <taxon>Ascaridomorpha</taxon>
        <taxon>Ascaridoidea</taxon>
        <taxon>Ascarididae</taxon>
        <taxon>Parascaris</taxon>
    </lineage>
</organism>
<name>A0A915BGE9_PARUN</name>
<dbReference type="PANTHER" id="PTHR36935">
    <property type="entry name" value="PROTEIN CBG00261"/>
    <property type="match status" value="1"/>
</dbReference>
<dbReference type="Proteomes" id="UP000887569">
    <property type="component" value="Unplaced"/>
</dbReference>